<reference evidence="3" key="1">
    <citation type="submission" date="2025-08" db="UniProtKB">
        <authorList>
            <consortium name="Ensembl"/>
        </authorList>
    </citation>
    <scope>IDENTIFICATION</scope>
</reference>
<feature type="region of interest" description="Disordered" evidence="1">
    <location>
        <begin position="1"/>
        <end position="123"/>
    </location>
</feature>
<protein>
    <recommendedName>
        <fullName evidence="5">Endomucin</fullName>
    </recommendedName>
</protein>
<dbReference type="Proteomes" id="UP000694549">
    <property type="component" value="Unplaced"/>
</dbReference>
<reference evidence="3" key="2">
    <citation type="submission" date="2025-09" db="UniProtKB">
        <authorList>
            <consortium name="Ensembl"/>
        </authorList>
    </citation>
    <scope>IDENTIFICATION</scope>
</reference>
<organism evidence="3 4">
    <name type="scientific">Anas zonorhyncha</name>
    <name type="common">Eastern spot-billed duck</name>
    <dbReference type="NCBI Taxonomy" id="75864"/>
    <lineage>
        <taxon>Eukaryota</taxon>
        <taxon>Metazoa</taxon>
        <taxon>Chordata</taxon>
        <taxon>Craniata</taxon>
        <taxon>Vertebrata</taxon>
        <taxon>Euteleostomi</taxon>
        <taxon>Archelosauria</taxon>
        <taxon>Archosauria</taxon>
        <taxon>Dinosauria</taxon>
        <taxon>Saurischia</taxon>
        <taxon>Theropoda</taxon>
        <taxon>Coelurosauria</taxon>
        <taxon>Aves</taxon>
        <taxon>Neognathae</taxon>
        <taxon>Galloanserae</taxon>
        <taxon>Anseriformes</taxon>
        <taxon>Anatidae</taxon>
        <taxon>Anatinae</taxon>
        <taxon>Anas</taxon>
    </lineage>
</organism>
<dbReference type="Pfam" id="PF07010">
    <property type="entry name" value="Endomucin"/>
    <property type="match status" value="1"/>
</dbReference>
<proteinExistence type="predicted"/>
<dbReference type="Ensembl" id="ENSAZOT00000021278.1">
    <property type="protein sequence ID" value="ENSAZOP00000019806.1"/>
    <property type="gene ID" value="ENSAZOG00000012845.1"/>
</dbReference>
<dbReference type="PANTHER" id="PTHR15869:SF0">
    <property type="entry name" value="ENDOMUCIN"/>
    <property type="match status" value="1"/>
</dbReference>
<feature type="compositionally biased region" description="Polar residues" evidence="1">
    <location>
        <begin position="157"/>
        <end position="166"/>
    </location>
</feature>
<feature type="region of interest" description="Disordered" evidence="1">
    <location>
        <begin position="157"/>
        <end position="192"/>
    </location>
</feature>
<dbReference type="AlphaFoldDB" id="A0A8B9ZWE9"/>
<dbReference type="InterPro" id="IPR010740">
    <property type="entry name" value="Endomucin"/>
</dbReference>
<evidence type="ECO:0000313" key="4">
    <source>
        <dbReference type="Proteomes" id="UP000694549"/>
    </source>
</evidence>
<sequence length="359" mass="38200">MEKDEKLHENRWLGRGQRPPNSVPRERNQHGGPHTLPSLLPSQCTRSEETEIPQSNADDSTSVSTLTSVPKTVSTSSSQVTSLQSSVPTANTAAKAMTSSVITGSMPSSTTAKQGTTKGTTVTTVQQTIAPTLAARNEVENTTSTAQVNATQLVQVNGTQVTQNESVGAPSTKRWPLPPTTSPQKNTSSETSSLHMITLTEPSNVVVTESSPGNKKIQEDTIHYSSVILPVVITLIVITLTVFSLVALYRICHKKTPERQENGTEQAQLDKEGVKLLSVKITTPETGECFFCVSVCVPQGLERSSSGVSFAIAKPSSVPLKPKSLKTNPPQCKKQAGSLPSCSAAALCVVYLGVRILPL</sequence>
<keyword evidence="2" id="KW-1133">Transmembrane helix</keyword>
<feature type="compositionally biased region" description="Polar residues" evidence="1">
    <location>
        <begin position="97"/>
        <end position="109"/>
    </location>
</feature>
<keyword evidence="4" id="KW-1185">Reference proteome</keyword>
<feature type="compositionally biased region" description="Low complexity" evidence="1">
    <location>
        <begin position="60"/>
        <end position="89"/>
    </location>
</feature>
<keyword evidence="2" id="KW-0812">Transmembrane</keyword>
<evidence type="ECO:0008006" key="5">
    <source>
        <dbReference type="Google" id="ProtNLM"/>
    </source>
</evidence>
<evidence type="ECO:0000256" key="1">
    <source>
        <dbReference type="SAM" id="MobiDB-lite"/>
    </source>
</evidence>
<feature type="compositionally biased region" description="Low complexity" evidence="1">
    <location>
        <begin position="110"/>
        <end position="123"/>
    </location>
</feature>
<feature type="compositionally biased region" description="Basic and acidic residues" evidence="1">
    <location>
        <begin position="1"/>
        <end position="12"/>
    </location>
</feature>
<evidence type="ECO:0000313" key="3">
    <source>
        <dbReference type="Ensembl" id="ENSAZOP00000019806.1"/>
    </source>
</evidence>
<feature type="transmembrane region" description="Helical" evidence="2">
    <location>
        <begin position="227"/>
        <end position="249"/>
    </location>
</feature>
<evidence type="ECO:0000256" key="2">
    <source>
        <dbReference type="SAM" id="Phobius"/>
    </source>
</evidence>
<accession>A0A8B9ZWE9</accession>
<keyword evidence="2" id="KW-0472">Membrane</keyword>
<dbReference type="PANTHER" id="PTHR15869">
    <property type="entry name" value="ENDOMUCIN-RELATED"/>
    <property type="match status" value="1"/>
</dbReference>
<name>A0A8B9ZWE9_9AVES</name>
<feature type="compositionally biased region" description="Polar residues" evidence="1">
    <location>
        <begin position="182"/>
        <end position="192"/>
    </location>
</feature>